<proteinExistence type="predicted"/>
<feature type="non-terminal residue" evidence="1">
    <location>
        <position position="264"/>
    </location>
</feature>
<evidence type="ECO:0000313" key="1">
    <source>
        <dbReference type="EMBL" id="GAH32140.1"/>
    </source>
</evidence>
<reference evidence="1" key="1">
    <citation type="journal article" date="2014" name="Front. Microbiol.">
        <title>High frequency of phylogenetically diverse reductive dehalogenase-homologous genes in deep subseafloor sedimentary metagenomes.</title>
        <authorList>
            <person name="Kawai M."/>
            <person name="Futagami T."/>
            <person name="Toyoda A."/>
            <person name="Takaki Y."/>
            <person name="Nishi S."/>
            <person name="Hori S."/>
            <person name="Arai W."/>
            <person name="Tsubouchi T."/>
            <person name="Morono Y."/>
            <person name="Uchiyama I."/>
            <person name="Ito T."/>
            <person name="Fujiyama A."/>
            <person name="Inagaki F."/>
            <person name="Takami H."/>
        </authorList>
    </citation>
    <scope>NUCLEOTIDE SEQUENCE</scope>
    <source>
        <strain evidence="1">Expedition CK06-06</strain>
    </source>
</reference>
<dbReference type="EMBL" id="BARU01011645">
    <property type="protein sequence ID" value="GAH32140.1"/>
    <property type="molecule type" value="Genomic_DNA"/>
</dbReference>
<accession>X1FHY9</accession>
<feature type="non-terminal residue" evidence="1">
    <location>
        <position position="1"/>
    </location>
</feature>
<gene>
    <name evidence="1" type="ORF">S03H2_21792</name>
</gene>
<dbReference type="AlphaFoldDB" id="X1FHY9"/>
<name>X1FHY9_9ZZZZ</name>
<sequence length="264" mass="30150">LFWPMSQQYKHVIPLNINNMLCNANLYNIHLPASVDPPTMAGILNSSWVVLSKFQFGRPVGVEGNYKTQVIDANMMLVPDPGKGTPSSRQRVALAFENLTQRKALMFLAERRLRTMAYTSSGRANDLDGLSDLTELDMPDRRELDDAVLQMIGVDSSQRRQELIDELYSYLREFFEAIRQKEEKAIINKNMARRRERIRPADIAAQIRKAISENEPDLLCQYDSHFLDKSRPFDTYDLPAEGEAKPYSDMLVTQAVKFTKGAKT</sequence>
<organism evidence="1">
    <name type="scientific">marine sediment metagenome</name>
    <dbReference type="NCBI Taxonomy" id="412755"/>
    <lineage>
        <taxon>unclassified sequences</taxon>
        <taxon>metagenomes</taxon>
        <taxon>ecological metagenomes</taxon>
    </lineage>
</organism>
<protein>
    <submittedName>
        <fullName evidence="1">Uncharacterized protein</fullName>
    </submittedName>
</protein>
<comment type="caution">
    <text evidence="1">The sequence shown here is derived from an EMBL/GenBank/DDBJ whole genome shotgun (WGS) entry which is preliminary data.</text>
</comment>